<dbReference type="InterPro" id="IPR011054">
    <property type="entry name" value="Rudment_hybrid_motif"/>
</dbReference>
<evidence type="ECO:0000256" key="1">
    <source>
        <dbReference type="ARBA" id="ARBA00001953"/>
    </source>
</evidence>
<evidence type="ECO:0000256" key="7">
    <source>
        <dbReference type="PROSITE-ProRule" id="PRU00409"/>
    </source>
</evidence>
<dbReference type="InterPro" id="IPR005482">
    <property type="entry name" value="Biotin_COase_C"/>
</dbReference>
<dbReference type="InterPro" id="IPR001882">
    <property type="entry name" value="Biotin_BS"/>
</dbReference>
<dbReference type="PROSITE" id="PS50968">
    <property type="entry name" value="BIOTINYL_LIPOYL"/>
    <property type="match status" value="1"/>
</dbReference>
<dbReference type="InterPro" id="IPR011761">
    <property type="entry name" value="ATP-grasp"/>
</dbReference>
<dbReference type="InterPro" id="IPR005479">
    <property type="entry name" value="CPAse_ATP-bd"/>
</dbReference>
<dbReference type="Pfam" id="PF02786">
    <property type="entry name" value="CPSase_L_D2"/>
    <property type="match status" value="1"/>
</dbReference>
<dbReference type="PROSITE" id="PS00866">
    <property type="entry name" value="CPSASE_1"/>
    <property type="match status" value="1"/>
</dbReference>
<dbReference type="InterPro" id="IPR050856">
    <property type="entry name" value="Biotin_carboxylase_complex"/>
</dbReference>
<organism evidence="12 13">
    <name type="scientific">Euzebya pacifica</name>
    <dbReference type="NCBI Taxonomy" id="1608957"/>
    <lineage>
        <taxon>Bacteria</taxon>
        <taxon>Bacillati</taxon>
        <taxon>Actinomycetota</taxon>
        <taxon>Nitriliruptoria</taxon>
        <taxon>Euzebyales</taxon>
    </lineage>
</organism>
<dbReference type="GO" id="GO:0046872">
    <property type="term" value="F:metal ion binding"/>
    <property type="evidence" value="ECO:0007669"/>
    <property type="project" value="InterPro"/>
</dbReference>
<evidence type="ECO:0000313" key="13">
    <source>
        <dbReference type="Proteomes" id="UP000264006"/>
    </source>
</evidence>
<dbReference type="GO" id="GO:0004075">
    <property type="term" value="F:biotin carboxylase activity"/>
    <property type="evidence" value="ECO:0007669"/>
    <property type="project" value="UniProtKB-EC"/>
</dbReference>
<dbReference type="Gene3D" id="2.40.50.100">
    <property type="match status" value="1"/>
</dbReference>
<dbReference type="InterPro" id="IPR005481">
    <property type="entry name" value="BC-like_N"/>
</dbReference>
<dbReference type="EC" id="6.3.4.14" evidence="2"/>
<protein>
    <recommendedName>
        <fullName evidence="2">biotin carboxylase</fullName>
        <ecNumber evidence="2">6.3.4.14</ecNumber>
    </recommendedName>
</protein>
<dbReference type="Pfam" id="PF00289">
    <property type="entry name" value="Biotin_carb_N"/>
    <property type="match status" value="1"/>
</dbReference>
<evidence type="ECO:0000256" key="6">
    <source>
        <dbReference type="ARBA" id="ARBA00023267"/>
    </source>
</evidence>
<dbReference type="SUPFAM" id="SSF56059">
    <property type="entry name" value="Glutathione synthetase ATP-binding domain-like"/>
    <property type="match status" value="1"/>
</dbReference>
<feature type="domain" description="Biotin carboxylation" evidence="11">
    <location>
        <begin position="1"/>
        <end position="439"/>
    </location>
</feature>
<sequence>MFRTCRDLGLPTVAVYSEADRDAPWLRYADEAYLLGGAAPAESYLNTERIVEVIEQSGARSVHPGYGFLSENADFAQAMTDASVTWIGPPPQSIVKMGDKLSAREAAKAAECPLVPGMMEPTDDAEEVKAFAAEHGYPLIIKAAYGGGGRGMKVVNADNELQEALDSAQREAVAAFGRGEVYVERYLGRPRHIEIQVLADTHGTTLYLGDRDCSTQRRHQKLIEEAPAPGLSDAVRAAMGASAVRVSEQVGYTGAGTCEYLYDPATASSPGAGDGDFYFLEMNTRLQVEHPVTEQVTGMDLVEWQLRIAAGEALPLTQDDVELTGHSIEARINAENVGMGFVPSPGLITGWRAPSGPGVRVDGVGEAGWEIPRSYDSLIAKLITTGSDREQARRRMVRALTELEIEGVPTTVDFFRVAFEHDDFITANTATISVEKEWDLSGIPVAPMPGAAEDDDVPAQEVTVEVGGKRLAVTVRGLAAAAAPAPSTAKRKRGSSGSGGAAASGDDLAAPMQGTIVKVAVEEGATVEEGDLVVVLEAMKMENAIKAHKAGTVTALPVEAGAVVNSGDVLATIADA</sequence>
<dbReference type="PANTHER" id="PTHR18866:SF33">
    <property type="entry name" value="METHYLCROTONOYL-COA CARBOXYLASE SUBUNIT ALPHA, MITOCHONDRIAL-RELATED"/>
    <property type="match status" value="1"/>
</dbReference>
<evidence type="ECO:0000313" key="12">
    <source>
        <dbReference type="EMBL" id="AXV05609.1"/>
    </source>
</evidence>
<evidence type="ECO:0000259" key="11">
    <source>
        <dbReference type="PROSITE" id="PS50979"/>
    </source>
</evidence>
<evidence type="ECO:0000259" key="9">
    <source>
        <dbReference type="PROSITE" id="PS50968"/>
    </source>
</evidence>
<feature type="region of interest" description="Disordered" evidence="8">
    <location>
        <begin position="484"/>
        <end position="506"/>
    </location>
</feature>
<dbReference type="PROSITE" id="PS00188">
    <property type="entry name" value="BIOTIN"/>
    <property type="match status" value="1"/>
</dbReference>
<dbReference type="Pfam" id="PF00364">
    <property type="entry name" value="Biotin_lipoyl"/>
    <property type="match status" value="1"/>
</dbReference>
<comment type="cofactor">
    <cofactor evidence="1">
        <name>biotin</name>
        <dbReference type="ChEBI" id="CHEBI:57586"/>
    </cofactor>
</comment>
<dbReference type="PROSITE" id="PS50975">
    <property type="entry name" value="ATP_GRASP"/>
    <property type="match status" value="1"/>
</dbReference>
<name>A0A346XTR2_9ACTN</name>
<dbReference type="GO" id="GO:0005524">
    <property type="term" value="F:ATP binding"/>
    <property type="evidence" value="ECO:0007669"/>
    <property type="project" value="UniProtKB-UniRule"/>
</dbReference>
<dbReference type="AlphaFoldDB" id="A0A346XTR2"/>
<gene>
    <name evidence="12" type="ORF">DVS28_a0908</name>
</gene>
<dbReference type="InterPro" id="IPR011764">
    <property type="entry name" value="Biotin_carboxylation_dom"/>
</dbReference>
<feature type="domain" description="Lipoyl-binding" evidence="9">
    <location>
        <begin position="498"/>
        <end position="574"/>
    </location>
</feature>
<keyword evidence="6" id="KW-0092">Biotin</keyword>
<dbReference type="SUPFAM" id="SSF52440">
    <property type="entry name" value="PreATP-grasp domain"/>
    <property type="match status" value="1"/>
</dbReference>
<evidence type="ECO:0000256" key="2">
    <source>
        <dbReference type="ARBA" id="ARBA00013263"/>
    </source>
</evidence>
<evidence type="ECO:0000259" key="10">
    <source>
        <dbReference type="PROSITE" id="PS50975"/>
    </source>
</evidence>
<dbReference type="PROSITE" id="PS50979">
    <property type="entry name" value="BC"/>
    <property type="match status" value="1"/>
</dbReference>
<dbReference type="CDD" id="cd06850">
    <property type="entry name" value="biotinyl_domain"/>
    <property type="match status" value="1"/>
</dbReference>
<dbReference type="PROSITE" id="PS00867">
    <property type="entry name" value="CPSASE_2"/>
    <property type="match status" value="1"/>
</dbReference>
<accession>A0A346XTR2</accession>
<reference evidence="12 13" key="1">
    <citation type="submission" date="2018-09" db="EMBL/GenBank/DDBJ databases">
        <title>Complete genome sequence of Euzebya sp. DY32-46 isolated from seawater of Pacific Ocean.</title>
        <authorList>
            <person name="Xu L."/>
            <person name="Wu Y.-H."/>
            <person name="Xu X.-W."/>
        </authorList>
    </citation>
    <scope>NUCLEOTIDE SEQUENCE [LARGE SCALE GENOMIC DNA]</scope>
    <source>
        <strain evidence="12 13">DY32-46</strain>
    </source>
</reference>
<proteinExistence type="predicted"/>
<dbReference type="Proteomes" id="UP000264006">
    <property type="component" value="Chromosome"/>
</dbReference>
<keyword evidence="3" id="KW-0436">Ligase</keyword>
<dbReference type="InterPro" id="IPR011053">
    <property type="entry name" value="Single_hybrid_motif"/>
</dbReference>
<dbReference type="PANTHER" id="PTHR18866">
    <property type="entry name" value="CARBOXYLASE:PYRUVATE/ACETYL-COA/PROPIONYL-COA CARBOXYLASE"/>
    <property type="match status" value="1"/>
</dbReference>
<dbReference type="InterPro" id="IPR000089">
    <property type="entry name" value="Biotin_lipoyl"/>
</dbReference>
<dbReference type="KEGG" id="euz:DVS28_a0908"/>
<dbReference type="SMART" id="SM00878">
    <property type="entry name" value="Biotin_carb_C"/>
    <property type="match status" value="1"/>
</dbReference>
<keyword evidence="5 7" id="KW-0067">ATP-binding</keyword>
<feature type="domain" description="ATP-grasp" evidence="10">
    <location>
        <begin position="104"/>
        <end position="310"/>
    </location>
</feature>
<dbReference type="SUPFAM" id="SSF51246">
    <property type="entry name" value="Rudiment single hybrid motif"/>
    <property type="match status" value="1"/>
</dbReference>
<dbReference type="Gene3D" id="3.30.470.20">
    <property type="entry name" value="ATP-grasp fold, B domain"/>
    <property type="match status" value="1"/>
</dbReference>
<evidence type="ECO:0000256" key="3">
    <source>
        <dbReference type="ARBA" id="ARBA00022598"/>
    </source>
</evidence>
<dbReference type="FunFam" id="3.30.1490.20:FF:000018">
    <property type="entry name" value="Biotin carboxylase"/>
    <property type="match status" value="1"/>
</dbReference>
<evidence type="ECO:0000256" key="4">
    <source>
        <dbReference type="ARBA" id="ARBA00022741"/>
    </source>
</evidence>
<keyword evidence="13" id="KW-1185">Reference proteome</keyword>
<dbReference type="InterPro" id="IPR016185">
    <property type="entry name" value="PreATP-grasp_dom_sf"/>
</dbReference>
<dbReference type="EMBL" id="CP031165">
    <property type="protein sequence ID" value="AXV05609.1"/>
    <property type="molecule type" value="Genomic_DNA"/>
</dbReference>
<dbReference type="SUPFAM" id="SSF51230">
    <property type="entry name" value="Single hybrid motif"/>
    <property type="match status" value="1"/>
</dbReference>
<evidence type="ECO:0000256" key="5">
    <source>
        <dbReference type="ARBA" id="ARBA00022840"/>
    </source>
</evidence>
<evidence type="ECO:0000256" key="8">
    <source>
        <dbReference type="SAM" id="MobiDB-lite"/>
    </source>
</evidence>
<dbReference type="Pfam" id="PF02785">
    <property type="entry name" value="Biotin_carb_C"/>
    <property type="match status" value="1"/>
</dbReference>
<keyword evidence="4 7" id="KW-0547">Nucleotide-binding</keyword>
<dbReference type="FunFam" id="2.40.50.100:FF:000003">
    <property type="entry name" value="Acetyl-CoA carboxylase biotin carboxyl carrier protein"/>
    <property type="match status" value="1"/>
</dbReference>